<comment type="caution">
    <text evidence="2">The sequence shown here is derived from an EMBL/GenBank/DDBJ whole genome shotgun (WGS) entry which is preliminary data.</text>
</comment>
<accession>A0AAV4PHQ2</accession>
<feature type="region of interest" description="Disordered" evidence="1">
    <location>
        <begin position="42"/>
        <end position="72"/>
    </location>
</feature>
<reference evidence="2 3" key="1">
    <citation type="submission" date="2021-06" db="EMBL/GenBank/DDBJ databases">
        <title>Caerostris extrusa draft genome.</title>
        <authorList>
            <person name="Kono N."/>
            <person name="Arakawa K."/>
        </authorList>
    </citation>
    <scope>NUCLEOTIDE SEQUENCE [LARGE SCALE GENOMIC DNA]</scope>
</reference>
<gene>
    <name evidence="2" type="ORF">CEXT_525901</name>
</gene>
<evidence type="ECO:0000313" key="3">
    <source>
        <dbReference type="Proteomes" id="UP001054945"/>
    </source>
</evidence>
<organism evidence="2 3">
    <name type="scientific">Caerostris extrusa</name>
    <name type="common">Bark spider</name>
    <name type="synonym">Caerostris bankana</name>
    <dbReference type="NCBI Taxonomy" id="172846"/>
    <lineage>
        <taxon>Eukaryota</taxon>
        <taxon>Metazoa</taxon>
        <taxon>Ecdysozoa</taxon>
        <taxon>Arthropoda</taxon>
        <taxon>Chelicerata</taxon>
        <taxon>Arachnida</taxon>
        <taxon>Araneae</taxon>
        <taxon>Araneomorphae</taxon>
        <taxon>Entelegynae</taxon>
        <taxon>Araneoidea</taxon>
        <taxon>Araneidae</taxon>
        <taxon>Caerostris</taxon>
    </lineage>
</organism>
<proteinExistence type="predicted"/>
<dbReference type="EMBL" id="BPLR01004485">
    <property type="protein sequence ID" value="GIX95261.1"/>
    <property type="molecule type" value="Genomic_DNA"/>
</dbReference>
<evidence type="ECO:0000256" key="1">
    <source>
        <dbReference type="SAM" id="MobiDB-lite"/>
    </source>
</evidence>
<evidence type="ECO:0000313" key="2">
    <source>
        <dbReference type="EMBL" id="GIX95261.1"/>
    </source>
</evidence>
<protein>
    <submittedName>
        <fullName evidence="2">Uncharacterized protein</fullName>
    </submittedName>
</protein>
<sequence>MNHNQPWHIVHTTGALKRSKLHANCRYCLPLLGIEAYRKRNGIRKGGKKSLKKFKAYPPPPLFENSTNSQGK</sequence>
<keyword evidence="3" id="KW-1185">Reference proteome</keyword>
<name>A0AAV4PHQ2_CAEEX</name>
<dbReference type="Proteomes" id="UP001054945">
    <property type="component" value="Unassembled WGS sequence"/>
</dbReference>
<dbReference type="AlphaFoldDB" id="A0AAV4PHQ2"/>
<feature type="compositionally biased region" description="Basic residues" evidence="1">
    <location>
        <begin position="42"/>
        <end position="55"/>
    </location>
</feature>